<keyword evidence="2" id="KW-0805">Transcription regulation</keyword>
<dbReference type="InterPro" id="IPR007630">
    <property type="entry name" value="RNA_pol_sigma70_r4"/>
</dbReference>
<name>A0A3N0BW57_9MICC</name>
<dbReference type="InterPro" id="IPR007627">
    <property type="entry name" value="RNA_pol_sigma70_r2"/>
</dbReference>
<sequence length="181" mass="20702">MPEHLEELLLRTAEGDQIAFAEFYRMTSRRVFGLARRVVVDAGLSEEVLQETFITVWQQAAKYSPALGSPIGWLMTITHRRAVDKVRSHQRSAERDRRWAAANQSIAYDDVAEHATDRSDVRMLMESLSFLSVLQRESIQLAYFAGLTYRQVAERLGIPLPTVKTRIRDGLENLRTRLAPT</sequence>
<comment type="caution">
    <text evidence="8">The sequence shown here is derived from an EMBL/GenBank/DDBJ whole genome shotgun (WGS) entry which is preliminary data.</text>
</comment>
<gene>
    <name evidence="8" type="ORF">D7003_11750</name>
</gene>
<dbReference type="GO" id="GO:0006352">
    <property type="term" value="P:DNA-templated transcription initiation"/>
    <property type="evidence" value="ECO:0007669"/>
    <property type="project" value="InterPro"/>
</dbReference>
<dbReference type="NCBIfam" id="NF007228">
    <property type="entry name" value="PRK09646.1"/>
    <property type="match status" value="1"/>
</dbReference>
<comment type="similarity">
    <text evidence="1">Belongs to the sigma-70 factor family. ECF subfamily.</text>
</comment>
<dbReference type="EMBL" id="RBED01000103">
    <property type="protein sequence ID" value="RNL53943.1"/>
    <property type="molecule type" value="Genomic_DNA"/>
</dbReference>
<dbReference type="InterPro" id="IPR039425">
    <property type="entry name" value="RNA_pol_sigma-70-like"/>
</dbReference>
<keyword evidence="5" id="KW-0804">Transcription</keyword>
<evidence type="ECO:0000256" key="2">
    <source>
        <dbReference type="ARBA" id="ARBA00023015"/>
    </source>
</evidence>
<dbReference type="SUPFAM" id="SSF88659">
    <property type="entry name" value="Sigma3 and sigma4 domains of RNA polymerase sigma factors"/>
    <property type="match status" value="1"/>
</dbReference>
<evidence type="ECO:0000256" key="3">
    <source>
        <dbReference type="ARBA" id="ARBA00023082"/>
    </source>
</evidence>
<dbReference type="InterPro" id="IPR013324">
    <property type="entry name" value="RNA_pol_sigma_r3/r4-like"/>
</dbReference>
<keyword evidence="3" id="KW-0731">Sigma factor</keyword>
<dbReference type="SUPFAM" id="SSF88946">
    <property type="entry name" value="Sigma2 domain of RNA polymerase sigma factors"/>
    <property type="match status" value="1"/>
</dbReference>
<dbReference type="Gene3D" id="1.10.1740.10">
    <property type="match status" value="1"/>
</dbReference>
<evidence type="ECO:0000313" key="8">
    <source>
        <dbReference type="EMBL" id="RNL53943.1"/>
    </source>
</evidence>
<evidence type="ECO:0000259" key="6">
    <source>
        <dbReference type="Pfam" id="PF04542"/>
    </source>
</evidence>
<evidence type="ECO:0000256" key="1">
    <source>
        <dbReference type="ARBA" id="ARBA00010641"/>
    </source>
</evidence>
<accession>A0A3N0BW57</accession>
<keyword evidence="9" id="KW-1185">Reference proteome</keyword>
<dbReference type="InterPro" id="IPR036388">
    <property type="entry name" value="WH-like_DNA-bd_sf"/>
</dbReference>
<evidence type="ECO:0000259" key="7">
    <source>
        <dbReference type="Pfam" id="PF04545"/>
    </source>
</evidence>
<dbReference type="GO" id="GO:0016987">
    <property type="term" value="F:sigma factor activity"/>
    <property type="evidence" value="ECO:0007669"/>
    <property type="project" value="UniProtKB-KW"/>
</dbReference>
<reference evidence="8 9" key="1">
    <citation type="submission" date="2018-10" db="EMBL/GenBank/DDBJ databases">
        <title>Genome sequencing of Arthrobacter oryzae TNB02.</title>
        <authorList>
            <person name="Cho Y.-J."/>
            <person name="Cho A."/>
            <person name="Kim O.-S."/>
        </authorList>
    </citation>
    <scope>NUCLEOTIDE SEQUENCE [LARGE SCALE GENOMIC DNA]</scope>
    <source>
        <strain evidence="8 9">TNB02</strain>
    </source>
</reference>
<dbReference type="Gene3D" id="1.10.10.10">
    <property type="entry name" value="Winged helix-like DNA-binding domain superfamily/Winged helix DNA-binding domain"/>
    <property type="match status" value="1"/>
</dbReference>
<dbReference type="OrthoDB" id="9784272at2"/>
<dbReference type="PANTHER" id="PTHR43133">
    <property type="entry name" value="RNA POLYMERASE ECF-TYPE SIGMA FACTO"/>
    <property type="match status" value="1"/>
</dbReference>
<feature type="domain" description="RNA polymerase sigma-70 region 2" evidence="6">
    <location>
        <begin position="24"/>
        <end position="91"/>
    </location>
</feature>
<dbReference type="PANTHER" id="PTHR43133:SF66">
    <property type="entry name" value="ECF RNA POLYMERASE SIGMA FACTOR SIGK"/>
    <property type="match status" value="1"/>
</dbReference>
<dbReference type="InterPro" id="IPR014284">
    <property type="entry name" value="RNA_pol_sigma-70_dom"/>
</dbReference>
<organism evidence="8 9">
    <name type="scientific">Arthrobacter oryzae</name>
    <dbReference type="NCBI Taxonomy" id="409290"/>
    <lineage>
        <taxon>Bacteria</taxon>
        <taxon>Bacillati</taxon>
        <taxon>Actinomycetota</taxon>
        <taxon>Actinomycetes</taxon>
        <taxon>Micrococcales</taxon>
        <taxon>Micrococcaceae</taxon>
        <taxon>Arthrobacter</taxon>
    </lineage>
</organism>
<dbReference type="Pfam" id="PF04542">
    <property type="entry name" value="Sigma70_r2"/>
    <property type="match status" value="1"/>
</dbReference>
<protein>
    <submittedName>
        <fullName evidence="8">Sigma-70 family RNA polymerase sigma factor</fullName>
    </submittedName>
</protein>
<dbReference type="GO" id="GO:0003677">
    <property type="term" value="F:DNA binding"/>
    <property type="evidence" value="ECO:0007669"/>
    <property type="project" value="UniProtKB-KW"/>
</dbReference>
<dbReference type="CDD" id="cd06171">
    <property type="entry name" value="Sigma70_r4"/>
    <property type="match status" value="1"/>
</dbReference>
<feature type="domain" description="RNA polymerase sigma-70 region 4" evidence="7">
    <location>
        <begin position="131"/>
        <end position="175"/>
    </location>
</feature>
<evidence type="ECO:0000256" key="5">
    <source>
        <dbReference type="ARBA" id="ARBA00023163"/>
    </source>
</evidence>
<evidence type="ECO:0000313" key="9">
    <source>
        <dbReference type="Proteomes" id="UP000273807"/>
    </source>
</evidence>
<dbReference type="InterPro" id="IPR013325">
    <property type="entry name" value="RNA_pol_sigma_r2"/>
</dbReference>
<dbReference type="NCBIfam" id="TIGR02937">
    <property type="entry name" value="sigma70-ECF"/>
    <property type="match status" value="1"/>
</dbReference>
<dbReference type="Proteomes" id="UP000273807">
    <property type="component" value="Unassembled WGS sequence"/>
</dbReference>
<evidence type="ECO:0000256" key="4">
    <source>
        <dbReference type="ARBA" id="ARBA00023125"/>
    </source>
</evidence>
<dbReference type="Pfam" id="PF04545">
    <property type="entry name" value="Sigma70_r4"/>
    <property type="match status" value="1"/>
</dbReference>
<keyword evidence="4" id="KW-0238">DNA-binding</keyword>
<proteinExistence type="inferred from homology"/>
<dbReference type="AlphaFoldDB" id="A0A3N0BW57"/>